<evidence type="ECO:0000256" key="2">
    <source>
        <dbReference type="ARBA" id="ARBA00022670"/>
    </source>
</evidence>
<evidence type="ECO:0000256" key="1">
    <source>
        <dbReference type="ARBA" id="ARBA00007074"/>
    </source>
</evidence>
<sequence length="420" mass="49084">MKTKDYHVRVRLLFPVFLASVLLMAMEVWATPGVRTEQDQRTAQEEEEKAREEKAQEEEDKAREEAAREEKDKAQEELEKAREEADSLEHKRDDTQKQARELEDQLTRLLMLSSLLESDMEELKQQIETAEHDYETAVQNREQRYEMLKKRIRFLYEEGNITYLDILLRARNIGDVVNQTEYFSQLYQYDQEMITQYEEIRVQVLEKKARLEGKQSEMEVMEQEYRGQQTQIRSMIRQKERESETFSTQLTEARERAAGAADKVRLKNEEIRRLRKQAEARRSEEDRSREEARRREMIKSHGGTSFGREVADYGLQFVGNPYVYGGTSLTKGADCSGFTQSVYRHFGVNIPRTSGEQAVFGREVSYEDMEPGDLVCYSGHVAMYIGDGRIVHASSTKEGIKVGYDPAYRTIVSVRRPWQS</sequence>
<evidence type="ECO:0000256" key="6">
    <source>
        <dbReference type="SAM" id="MobiDB-lite"/>
    </source>
</evidence>
<proteinExistence type="inferred from homology"/>
<dbReference type="Proteomes" id="UP000708338">
    <property type="component" value="Unassembled WGS sequence"/>
</dbReference>
<keyword evidence="5" id="KW-0788">Thiol protease</keyword>
<dbReference type="InterPro" id="IPR057309">
    <property type="entry name" value="PcsB_CC"/>
</dbReference>
<feature type="region of interest" description="Disordered" evidence="6">
    <location>
        <begin position="275"/>
        <end position="296"/>
    </location>
</feature>
<accession>A0AA41FDB4</accession>
<dbReference type="InterPro" id="IPR051202">
    <property type="entry name" value="Peptidase_C40"/>
</dbReference>
<dbReference type="InterPro" id="IPR038765">
    <property type="entry name" value="Papain-like_cys_pep_sf"/>
</dbReference>
<feature type="region of interest" description="Disordered" evidence="6">
    <location>
        <begin position="34"/>
        <end position="98"/>
    </location>
</feature>
<feature type="domain" description="NlpC/P60" evidence="7">
    <location>
        <begin position="304"/>
        <end position="420"/>
    </location>
</feature>
<dbReference type="InterPro" id="IPR000064">
    <property type="entry name" value="NLP_P60_dom"/>
</dbReference>
<evidence type="ECO:0000313" key="9">
    <source>
        <dbReference type="Proteomes" id="UP000708338"/>
    </source>
</evidence>
<name>A0AA41FDB4_9FIRM</name>
<dbReference type="GO" id="GO:0008234">
    <property type="term" value="F:cysteine-type peptidase activity"/>
    <property type="evidence" value="ECO:0007669"/>
    <property type="project" value="UniProtKB-KW"/>
</dbReference>
<evidence type="ECO:0000259" key="7">
    <source>
        <dbReference type="PROSITE" id="PS51935"/>
    </source>
</evidence>
<feature type="compositionally biased region" description="Basic and acidic residues" evidence="6">
    <location>
        <begin position="36"/>
        <end position="98"/>
    </location>
</feature>
<dbReference type="SUPFAM" id="SSF54001">
    <property type="entry name" value="Cysteine proteinases"/>
    <property type="match status" value="1"/>
</dbReference>
<dbReference type="Gene3D" id="3.90.1720.10">
    <property type="entry name" value="endopeptidase domain like (from Nostoc punctiforme)"/>
    <property type="match status" value="1"/>
</dbReference>
<keyword evidence="3" id="KW-0732">Signal</keyword>
<dbReference type="EMBL" id="WQPS01000005">
    <property type="protein sequence ID" value="MBT9809288.1"/>
    <property type="molecule type" value="Genomic_DNA"/>
</dbReference>
<keyword evidence="4" id="KW-0378">Hydrolase</keyword>
<evidence type="ECO:0000256" key="5">
    <source>
        <dbReference type="ARBA" id="ARBA00022807"/>
    </source>
</evidence>
<keyword evidence="2" id="KW-0645">Protease</keyword>
<organism evidence="8 9">
    <name type="scientific">Enterocloster citroniae</name>
    <dbReference type="NCBI Taxonomy" id="358743"/>
    <lineage>
        <taxon>Bacteria</taxon>
        <taxon>Bacillati</taxon>
        <taxon>Bacillota</taxon>
        <taxon>Clostridia</taxon>
        <taxon>Lachnospirales</taxon>
        <taxon>Lachnospiraceae</taxon>
        <taxon>Enterocloster</taxon>
    </lineage>
</organism>
<dbReference type="GO" id="GO:0006508">
    <property type="term" value="P:proteolysis"/>
    <property type="evidence" value="ECO:0007669"/>
    <property type="project" value="UniProtKB-KW"/>
</dbReference>
<gene>
    <name evidence="8" type="ORF">GPL26_06455</name>
</gene>
<dbReference type="RefSeq" id="WP_117450324.1">
    <property type="nucleotide sequence ID" value="NZ_CABJDD010000001.1"/>
</dbReference>
<evidence type="ECO:0000256" key="4">
    <source>
        <dbReference type="ARBA" id="ARBA00022801"/>
    </source>
</evidence>
<dbReference type="PANTHER" id="PTHR47053:SF1">
    <property type="entry name" value="MUREIN DD-ENDOPEPTIDASE MEPH-RELATED"/>
    <property type="match status" value="1"/>
</dbReference>
<evidence type="ECO:0000313" key="8">
    <source>
        <dbReference type="EMBL" id="MBT9809288.1"/>
    </source>
</evidence>
<reference evidence="8" key="1">
    <citation type="journal article" date="2021" name="Gut Microbes">
        <title>A synthetic consortium of 100 gut commensals modulates the composition and function in a colon model of the microbiome of elderly subjects.</title>
        <authorList>
            <person name="Perez M."/>
            <person name="Ntemiri A."/>
            <person name="Tan H."/>
            <person name="Harris H.M.B."/>
            <person name="Roager H.M."/>
            <person name="Ribiere C."/>
            <person name="O'Toole P.W."/>
        </authorList>
    </citation>
    <scope>NUCLEOTIDE SEQUENCE</scope>
    <source>
        <strain evidence="8">MCC335</strain>
    </source>
</reference>
<dbReference type="Pfam" id="PF00877">
    <property type="entry name" value="NLPC_P60"/>
    <property type="match status" value="1"/>
</dbReference>
<dbReference type="PANTHER" id="PTHR47053">
    <property type="entry name" value="MUREIN DD-ENDOPEPTIDASE MEPH-RELATED"/>
    <property type="match status" value="1"/>
</dbReference>
<dbReference type="AlphaFoldDB" id="A0AA41FDB4"/>
<comment type="similarity">
    <text evidence="1">Belongs to the peptidase C40 family.</text>
</comment>
<dbReference type="Pfam" id="PF24568">
    <property type="entry name" value="CC_PcsB"/>
    <property type="match status" value="1"/>
</dbReference>
<comment type="caution">
    <text evidence="8">The sequence shown here is derived from an EMBL/GenBank/DDBJ whole genome shotgun (WGS) entry which is preliminary data.</text>
</comment>
<protein>
    <recommendedName>
        <fullName evidence="7">NlpC/P60 domain-containing protein</fullName>
    </recommendedName>
</protein>
<dbReference type="Gene3D" id="6.10.250.3150">
    <property type="match status" value="1"/>
</dbReference>
<evidence type="ECO:0000256" key="3">
    <source>
        <dbReference type="ARBA" id="ARBA00022729"/>
    </source>
</evidence>
<dbReference type="PROSITE" id="PS51935">
    <property type="entry name" value="NLPC_P60"/>
    <property type="match status" value="1"/>
</dbReference>